<dbReference type="Bgee" id="ENSLOCG00000007962">
    <property type="expression patterns" value="Expressed in heart and 5 other cell types or tissues"/>
</dbReference>
<dbReference type="PANTHER" id="PTHR24106">
    <property type="entry name" value="NACHT, LRR AND CARD DOMAINS-CONTAINING"/>
    <property type="match status" value="1"/>
</dbReference>
<evidence type="ECO:0000256" key="5">
    <source>
        <dbReference type="ARBA" id="ARBA00022741"/>
    </source>
</evidence>
<reference evidence="8" key="3">
    <citation type="submission" date="2025-09" db="UniProtKB">
        <authorList>
            <consortium name="Ensembl"/>
        </authorList>
    </citation>
    <scope>IDENTIFICATION</scope>
</reference>
<dbReference type="SMART" id="SM00368">
    <property type="entry name" value="LRR_RI"/>
    <property type="match status" value="10"/>
</dbReference>
<dbReference type="InterPro" id="IPR041267">
    <property type="entry name" value="NLRP_HD2"/>
</dbReference>
<dbReference type="Pfam" id="PF17779">
    <property type="entry name" value="WHD_NOD2"/>
    <property type="match status" value="1"/>
</dbReference>
<name>W5MMQ8_LEPOC</name>
<dbReference type="InParanoid" id="W5MMQ8"/>
<dbReference type="GO" id="GO:0005524">
    <property type="term" value="F:ATP binding"/>
    <property type="evidence" value="ECO:0007669"/>
    <property type="project" value="UniProtKB-KW"/>
</dbReference>
<dbReference type="EMBL" id="AHAT01003022">
    <property type="status" value="NOT_ANNOTATED_CDS"/>
    <property type="molecule type" value="Genomic_DNA"/>
</dbReference>
<dbReference type="Ensembl" id="ENSLOCT00000009678.1">
    <property type="protein sequence ID" value="ENSLOCP00000009667.1"/>
    <property type="gene ID" value="ENSLOCG00000007962.1"/>
</dbReference>
<feature type="domain" description="NACHT" evidence="7">
    <location>
        <begin position="94"/>
        <end position="229"/>
    </location>
</feature>
<evidence type="ECO:0000259" key="7">
    <source>
        <dbReference type="PROSITE" id="PS50837"/>
    </source>
</evidence>
<dbReference type="STRING" id="7918.ENSLOCP00000009667"/>
<comment type="subcellular location">
    <subcellularLocation>
        <location evidence="1">Cytoplasm</location>
    </subcellularLocation>
</comment>
<dbReference type="InterPro" id="IPR041075">
    <property type="entry name" value="NOD1/2_WH"/>
</dbReference>
<protein>
    <recommendedName>
        <fullName evidence="7">NACHT domain-containing protein</fullName>
    </recommendedName>
</protein>
<dbReference type="Proteomes" id="UP000018468">
    <property type="component" value="Linkage group LG3"/>
</dbReference>
<dbReference type="SUPFAM" id="SSF52047">
    <property type="entry name" value="RNI-like"/>
    <property type="match status" value="2"/>
</dbReference>
<dbReference type="GO" id="GO:0005737">
    <property type="term" value="C:cytoplasm"/>
    <property type="evidence" value="ECO:0007669"/>
    <property type="project" value="UniProtKB-SubCell"/>
</dbReference>
<dbReference type="Pfam" id="PF13516">
    <property type="entry name" value="LRR_6"/>
    <property type="match status" value="2"/>
</dbReference>
<dbReference type="InterPro" id="IPR032675">
    <property type="entry name" value="LRR_dom_sf"/>
</dbReference>
<evidence type="ECO:0000256" key="2">
    <source>
        <dbReference type="ARBA" id="ARBA00022490"/>
    </source>
</evidence>
<evidence type="ECO:0000313" key="9">
    <source>
        <dbReference type="Proteomes" id="UP000018468"/>
    </source>
</evidence>
<dbReference type="eggNOG" id="ENOG502QS9E">
    <property type="taxonomic scope" value="Eukaryota"/>
</dbReference>
<keyword evidence="4" id="KW-0677">Repeat</keyword>
<evidence type="ECO:0000313" key="8">
    <source>
        <dbReference type="Ensembl" id="ENSLOCP00000009667.1"/>
    </source>
</evidence>
<evidence type="ECO:0000256" key="1">
    <source>
        <dbReference type="ARBA" id="ARBA00004496"/>
    </source>
</evidence>
<dbReference type="PROSITE" id="PS50837">
    <property type="entry name" value="NACHT"/>
    <property type="match status" value="1"/>
</dbReference>
<keyword evidence="9" id="KW-1185">Reference proteome</keyword>
<accession>W5MMQ8</accession>
<keyword evidence="5" id="KW-0547">Nucleotide-binding</keyword>
<dbReference type="AlphaFoldDB" id="W5MMQ8"/>
<evidence type="ECO:0000256" key="6">
    <source>
        <dbReference type="ARBA" id="ARBA00022840"/>
    </source>
</evidence>
<evidence type="ECO:0000256" key="4">
    <source>
        <dbReference type="ARBA" id="ARBA00022737"/>
    </source>
</evidence>
<keyword evidence="3" id="KW-0433">Leucine-rich repeat</keyword>
<reference evidence="8" key="2">
    <citation type="submission" date="2025-08" db="UniProtKB">
        <authorList>
            <consortium name="Ensembl"/>
        </authorList>
    </citation>
    <scope>IDENTIFICATION</scope>
</reference>
<reference evidence="9" key="1">
    <citation type="submission" date="2011-12" db="EMBL/GenBank/DDBJ databases">
        <title>The Draft Genome of Lepisosteus oculatus.</title>
        <authorList>
            <consortium name="The Broad Institute Genome Assembly &amp; Analysis Group"/>
            <consortium name="Computational R&amp;D Group"/>
            <consortium name="and Sequencing Platform"/>
            <person name="Di Palma F."/>
            <person name="Alfoldi J."/>
            <person name="Johnson J."/>
            <person name="Berlin A."/>
            <person name="Gnerre S."/>
            <person name="Jaffe D."/>
            <person name="MacCallum I."/>
            <person name="Young S."/>
            <person name="Walker B.J."/>
            <person name="Lander E.S."/>
            <person name="Lindblad-Toh K."/>
        </authorList>
    </citation>
    <scope>NUCLEOTIDE SEQUENCE [LARGE SCALE GENOMIC DNA]</scope>
</reference>
<dbReference type="HOGENOM" id="CLU_002274_2_1_1"/>
<dbReference type="Gene3D" id="3.80.10.10">
    <property type="entry name" value="Ribonuclease Inhibitor"/>
    <property type="match status" value="2"/>
</dbReference>
<keyword evidence="2" id="KW-0963">Cytoplasm</keyword>
<dbReference type="Pfam" id="PF05729">
    <property type="entry name" value="NACHT"/>
    <property type="match status" value="1"/>
</dbReference>
<proteinExistence type="predicted"/>
<dbReference type="Gene3D" id="3.40.50.300">
    <property type="entry name" value="P-loop containing nucleotide triphosphate hydrolases"/>
    <property type="match status" value="1"/>
</dbReference>
<dbReference type="Pfam" id="PF17776">
    <property type="entry name" value="NLRC4_HD2"/>
    <property type="match status" value="1"/>
</dbReference>
<dbReference type="InterPro" id="IPR051261">
    <property type="entry name" value="NLR"/>
</dbReference>
<evidence type="ECO:0000256" key="3">
    <source>
        <dbReference type="ARBA" id="ARBA00022614"/>
    </source>
</evidence>
<dbReference type="InterPro" id="IPR007111">
    <property type="entry name" value="NACHT_NTPase"/>
</dbReference>
<dbReference type="InterPro" id="IPR001611">
    <property type="entry name" value="Leu-rich_rpt"/>
</dbReference>
<organism evidence="8 9">
    <name type="scientific">Lepisosteus oculatus</name>
    <name type="common">Spotted gar</name>
    <dbReference type="NCBI Taxonomy" id="7918"/>
    <lineage>
        <taxon>Eukaryota</taxon>
        <taxon>Metazoa</taxon>
        <taxon>Chordata</taxon>
        <taxon>Craniata</taxon>
        <taxon>Vertebrata</taxon>
        <taxon>Euteleostomi</taxon>
        <taxon>Actinopterygii</taxon>
        <taxon>Neopterygii</taxon>
        <taxon>Holostei</taxon>
        <taxon>Semionotiformes</taxon>
        <taxon>Lepisosteidae</taxon>
        <taxon>Lepisosteus</taxon>
    </lineage>
</organism>
<sequence>MSISHLKSIHQEELQRRYSTLFEYASRLGGQRASTNKNFTHPWLTEGVLGPAGHTHEVLEAFHGFNERAEGKTIQLADIFNATPTEQLGTCRPRVVVTRGIAGIGKTACTNWLIHSWVSGSSLTQFDFIFPLPFRELSLLPAGHLYNLTSLLHSYYPYLDCFEQILTSPSRCLFIFDGLDECQFSLDFTSCPEHCSFSEPALPVCLVVNLIRGHLLPCASVWITSRPAALACLPVHCIDRMTEIQGFLDWQKKEFFCRRLGSCGMDIVAQLKKQRTLYNMCYIPAFCWLVAIILERSPVMIEEKCMPQNLTEVYTKFFMLAVVYQHHRGHGSQRSVEDANEVLRSNSATIQNLSRLAYDGLIVQKLVFSRQDLKEYNLERLQLYQGLISEFVAEDNGPFCRKAHSFVHLTVQEYFAALFVLISCSVPNKSSLFSLQIECFGSGCPQALFIAFKKACQEAIKSSSGHLDLFLRFLCGLALECNQRLLQGLLGKVKEKHDVTPQMVKYIHKILETDLSPDRCLNLLYCLKELRDNSLVQKIKDLLATGSLSSCSLSSAEYSALAFVLETSDDNLDVFKLNPYISVPDGLRRLSPVAKLYRRLDFYYDHPFCDNPCTLIICTPSGRDFCLEEMDSGWVEKILQIGKFLNNVEEQKGRLHRCVIYRNPEAFVKVLFNANSNNLRVFQLPSNLIRYIHLDDSVWEKLWTALKSPNCKVKTLSLKNCKLQPRHFKEIGKLLTNSPINELDLNFNYGGDLGVKQLMEGLNSATCSVSKLRIAGNDLSDECCKDLLTFLTSKQSRVHLCLNDNRNIATGLPFLFSGLSHPNCQLKELHLQICGITAKCCEELAANLHSNRSLTKLFLQRNYLEDRGVEQLCSALQQPYSVLHTLQLEGCRLTSRCCGPLAAVLETSRSLSKLSLGWNELGDDGMKVLCRGLQAPGCVLQTLELESCELTAGCCKNLAQVLSSNLSLTTLILTDNDLEDKGVALLSLGLRQPSCALQTLVLQENRLKGACCKDLRQALTSSSSLITLDLSMNLLTDQSVTELQGLAKHCLSLCTIELRLNKFSCQGKRKLKSLECGLKASINL</sequence>
<dbReference type="InterPro" id="IPR027417">
    <property type="entry name" value="P-loop_NTPase"/>
</dbReference>
<keyword evidence="6" id="KW-0067">ATP-binding</keyword>
<dbReference type="GeneTree" id="ENSGT01150000286911"/>